<name>A0A4Q7E8U6_9CYAN</name>
<reference evidence="1 2" key="1">
    <citation type="submission" date="2018-11" db="EMBL/GenBank/DDBJ databases">
        <title>Whole genome sequencing of an environmental sample.</title>
        <authorList>
            <person name="Sarangi A.N."/>
            <person name="Singh D."/>
            <person name="Tripathy S."/>
        </authorList>
    </citation>
    <scope>NUCLEOTIDE SEQUENCE [LARGE SCALE GENOMIC DNA]</scope>
    <source>
        <strain evidence="1 2">Lakshadweep</strain>
    </source>
</reference>
<gene>
    <name evidence="1" type="ORF">DYY88_08315</name>
</gene>
<evidence type="ECO:0000313" key="2">
    <source>
        <dbReference type="Proteomes" id="UP000292459"/>
    </source>
</evidence>
<dbReference type="EMBL" id="QVFV01000002">
    <property type="protein sequence ID" value="RZM78789.1"/>
    <property type="molecule type" value="Genomic_DNA"/>
</dbReference>
<dbReference type="OrthoDB" id="423570at2"/>
<evidence type="ECO:0000313" key="1">
    <source>
        <dbReference type="EMBL" id="RZM78789.1"/>
    </source>
</evidence>
<comment type="caution">
    <text evidence="1">The sequence shown here is derived from an EMBL/GenBank/DDBJ whole genome shotgun (WGS) entry which is preliminary data.</text>
</comment>
<dbReference type="Proteomes" id="UP000292459">
    <property type="component" value="Unassembled WGS sequence"/>
</dbReference>
<sequence>MALQLSASEWQCLRWLQQHASHNHEALAVPLPLPQLSTVRRDRLWQQLKAKGLVDFDVVVTRFGLSATGRMLLQLDRSVLPVTPDEKWVLRSCRDRSIHPDQIAYKVPHDQRQALIAGLAEQGLLRITRQQIGKIWLTPAGAAVLRYDCAP</sequence>
<accession>A0A4Q7E8U6</accession>
<proteinExistence type="predicted"/>
<keyword evidence="2" id="KW-1185">Reference proteome</keyword>
<protein>
    <submittedName>
        <fullName evidence="1">Uncharacterized protein</fullName>
    </submittedName>
</protein>
<organism evidence="1 2">
    <name type="scientific">Leptolyngbya iicbica LK</name>
    <dbReference type="NCBI Taxonomy" id="2294035"/>
    <lineage>
        <taxon>Bacteria</taxon>
        <taxon>Bacillati</taxon>
        <taxon>Cyanobacteriota</taxon>
        <taxon>Cyanophyceae</taxon>
        <taxon>Leptolyngbyales</taxon>
        <taxon>Leptolyngbyaceae</taxon>
        <taxon>Leptolyngbya group</taxon>
        <taxon>Leptolyngbya</taxon>
        <taxon>Leptolyngbya iicbica</taxon>
    </lineage>
</organism>
<dbReference type="AlphaFoldDB" id="A0A4Q7E8U6"/>